<evidence type="ECO:0000256" key="7">
    <source>
        <dbReference type="ARBA" id="ARBA00023204"/>
    </source>
</evidence>
<keyword evidence="4" id="KW-0227">DNA damage</keyword>
<dbReference type="FunFam" id="3.40.50.10190:FF:000006">
    <property type="entry name" value="Breast cancer type 1 susceptibility protein homolog"/>
    <property type="match status" value="1"/>
</dbReference>
<dbReference type="GO" id="GO:0004842">
    <property type="term" value="F:ubiquitin-protein transferase activity"/>
    <property type="evidence" value="ECO:0007669"/>
    <property type="project" value="TreeGrafter"/>
</dbReference>
<feature type="compositionally biased region" description="Polar residues" evidence="9">
    <location>
        <begin position="301"/>
        <end position="321"/>
    </location>
</feature>
<name>A0A2N9G1B9_FAGSY</name>
<comment type="subcellular location">
    <subcellularLocation>
        <location evidence="1">Nucleus</location>
    </subcellularLocation>
</comment>
<evidence type="ECO:0000256" key="6">
    <source>
        <dbReference type="ARBA" id="ARBA00022833"/>
    </source>
</evidence>
<keyword evidence="6" id="KW-0862">Zinc</keyword>
<evidence type="ECO:0000256" key="5">
    <source>
        <dbReference type="ARBA" id="ARBA00022771"/>
    </source>
</evidence>
<feature type="compositionally biased region" description="Basic and acidic residues" evidence="9">
    <location>
        <begin position="504"/>
        <end position="515"/>
    </location>
</feature>
<keyword evidence="3" id="KW-0677">Repeat</keyword>
<keyword evidence="2" id="KW-0479">Metal-binding</keyword>
<dbReference type="Gene3D" id="3.40.50.10190">
    <property type="entry name" value="BRCT domain"/>
    <property type="match status" value="2"/>
</dbReference>
<reference evidence="11" key="1">
    <citation type="submission" date="2018-02" db="EMBL/GenBank/DDBJ databases">
        <authorList>
            <person name="Cohen D.B."/>
            <person name="Kent A.D."/>
        </authorList>
    </citation>
    <scope>NUCLEOTIDE SEQUENCE</scope>
</reference>
<evidence type="ECO:0000256" key="8">
    <source>
        <dbReference type="ARBA" id="ARBA00023242"/>
    </source>
</evidence>
<dbReference type="EMBL" id="OIVN01001680">
    <property type="protein sequence ID" value="SPC96567.1"/>
    <property type="molecule type" value="Genomic_DNA"/>
</dbReference>
<dbReference type="CDD" id="cd17734">
    <property type="entry name" value="BRCT_Bard1_rpt1"/>
    <property type="match status" value="1"/>
</dbReference>
<feature type="domain" description="BRCT" evidence="10">
    <location>
        <begin position="808"/>
        <end position="924"/>
    </location>
</feature>
<dbReference type="PROSITE" id="PS50172">
    <property type="entry name" value="BRCT"/>
    <property type="match status" value="2"/>
</dbReference>
<feature type="region of interest" description="Disordered" evidence="9">
    <location>
        <begin position="173"/>
        <end position="220"/>
    </location>
</feature>
<proteinExistence type="predicted"/>
<sequence length="924" mass="102988">MYFEIDEIGLDLSEVRPAPHMDNLVSIYKSMEVASGINIFVTQNAPSTKLSDRVKQAEGDENHGEQITGGNCQDRSEKQNTLKVKGSRKTSKSNMKNTSSISLKPSFPTKKRVQVPQCPLSETPTRLSKFEGQLSEIGKEDPKINSTTLKEKPALNDRGEPMLSPFFWLREEEDAEKSTQETDEGELMDVPQIDVPSFSDIKDSDDENPSNLTPTGGLHGKCSTASEFFDSEMFEWTQRPCSPELCSSPFKTQVANVEEMTGNQENELDVALQGVTADEEQNTENAKCMNSKQGSVTADVLSNVSSPRPKGSSDQNESNKSNKSRGIGKASERGQKKCAKKHTDSDFRIYVDLNKASENFIQEQTCYNNDSLNLDETRKRSKKTCFGTSATKATPKNVHAVSVGTETLNHGEGSMVTKTPASLGKKEGHEDFTLENSGKRRKKIDCLVRSEKRKLDSVKDNMHEEISKIDNNKNEHTIPELAPLPIPRPDDKKASNFRQKPRKLGKETNSCDREQRSKKKMKVSSDHILKDDLVNDIQEGHAYVPAKETQLNEKIQCNPDVKAQDDSSVVQKLPSQINKIILRKCETVSNKFQCAFCLSSEESEAAGEMVHYYNGKSVAADHNGGSKVIHSHRNCTEWITLSCYALFMPLLSFPVKALNLNLKERKKCTPKGQLSRRDHVASKNDAMTGRNWNFCGSPKKLFLCCSALTTPERETVSKFERLSGVTVLKKWDSTVTHVISSTDENGACRRTLKVLMGILEGKWILSMEWIKACMKVMQLVDEEPYEITVDIHGIRDGPQLGRLRLLNQQPKLFDGCKFYFMGDFTTAYKGYLQDLVIAAGGTILHRKPISEAQKAMSSGSSTCQTFIIYSLELPDKCDISQKPTIFNRRRSDAEALATSTGAKVASNSWVLNSIAACNLQNLAE</sequence>
<feature type="compositionally biased region" description="Low complexity" evidence="9">
    <location>
        <begin position="92"/>
        <end position="102"/>
    </location>
</feature>
<feature type="region of interest" description="Disordered" evidence="9">
    <location>
        <begin position="470"/>
        <end position="525"/>
    </location>
</feature>
<feature type="domain" description="BRCT" evidence="10">
    <location>
        <begin position="701"/>
        <end position="787"/>
    </location>
</feature>
<dbReference type="Pfam" id="PF16589">
    <property type="entry name" value="BRCT_2"/>
    <property type="match status" value="1"/>
</dbReference>
<organism evidence="11">
    <name type="scientific">Fagus sylvatica</name>
    <name type="common">Beechnut</name>
    <dbReference type="NCBI Taxonomy" id="28930"/>
    <lineage>
        <taxon>Eukaryota</taxon>
        <taxon>Viridiplantae</taxon>
        <taxon>Streptophyta</taxon>
        <taxon>Embryophyta</taxon>
        <taxon>Tracheophyta</taxon>
        <taxon>Spermatophyta</taxon>
        <taxon>Magnoliopsida</taxon>
        <taxon>eudicotyledons</taxon>
        <taxon>Gunneridae</taxon>
        <taxon>Pentapetalae</taxon>
        <taxon>rosids</taxon>
        <taxon>fabids</taxon>
        <taxon>Fagales</taxon>
        <taxon>Fagaceae</taxon>
        <taxon>Fagus</taxon>
    </lineage>
</organism>
<feature type="region of interest" description="Disordered" evidence="9">
    <location>
        <begin position="410"/>
        <end position="429"/>
    </location>
</feature>
<keyword evidence="8" id="KW-0539">Nucleus</keyword>
<evidence type="ECO:0000256" key="2">
    <source>
        <dbReference type="ARBA" id="ARBA00022723"/>
    </source>
</evidence>
<dbReference type="InterPro" id="IPR036420">
    <property type="entry name" value="BRCT_dom_sf"/>
</dbReference>
<dbReference type="GO" id="GO:0008270">
    <property type="term" value="F:zinc ion binding"/>
    <property type="evidence" value="ECO:0007669"/>
    <property type="project" value="UniProtKB-KW"/>
</dbReference>
<evidence type="ECO:0000256" key="1">
    <source>
        <dbReference type="ARBA" id="ARBA00004123"/>
    </source>
</evidence>
<dbReference type="PANTHER" id="PTHR13763:SF0">
    <property type="entry name" value="BREAST CANCER TYPE 1 SUSCEPTIBILITY PROTEIN"/>
    <property type="match status" value="1"/>
</dbReference>
<evidence type="ECO:0000256" key="3">
    <source>
        <dbReference type="ARBA" id="ARBA00022737"/>
    </source>
</evidence>
<evidence type="ECO:0000313" key="11">
    <source>
        <dbReference type="EMBL" id="SPC96567.1"/>
    </source>
</evidence>
<dbReference type="SUPFAM" id="SSF52113">
    <property type="entry name" value="BRCT domain"/>
    <property type="match status" value="2"/>
</dbReference>
<accession>A0A2N9G1B9</accession>
<dbReference type="InterPro" id="IPR031099">
    <property type="entry name" value="BRCA1-associated"/>
</dbReference>
<feature type="region of interest" description="Disordered" evidence="9">
    <location>
        <begin position="47"/>
        <end position="117"/>
    </location>
</feature>
<dbReference type="SMART" id="SM00292">
    <property type="entry name" value="BRCT"/>
    <property type="match status" value="2"/>
</dbReference>
<evidence type="ECO:0000259" key="10">
    <source>
        <dbReference type="PROSITE" id="PS50172"/>
    </source>
</evidence>
<dbReference type="PANTHER" id="PTHR13763">
    <property type="entry name" value="BREAST CANCER TYPE 1 SUSCEPTIBILITY PROTEIN BRCA1"/>
    <property type="match status" value="1"/>
</dbReference>
<protein>
    <recommendedName>
        <fullName evidence="10">BRCT domain-containing protein</fullName>
    </recommendedName>
</protein>
<dbReference type="GO" id="GO:0000724">
    <property type="term" value="P:double-strand break repair via homologous recombination"/>
    <property type="evidence" value="ECO:0007669"/>
    <property type="project" value="TreeGrafter"/>
</dbReference>
<feature type="region of interest" description="Disordered" evidence="9">
    <location>
        <begin position="301"/>
        <end position="340"/>
    </location>
</feature>
<dbReference type="Pfam" id="PF00533">
    <property type="entry name" value="BRCT"/>
    <property type="match status" value="1"/>
</dbReference>
<gene>
    <name evidence="11" type="ORF">FSB_LOCUS24449</name>
</gene>
<dbReference type="AlphaFoldDB" id="A0A2N9G1B9"/>
<dbReference type="GO" id="GO:0005634">
    <property type="term" value="C:nucleus"/>
    <property type="evidence" value="ECO:0007669"/>
    <property type="project" value="UniProtKB-SubCell"/>
</dbReference>
<keyword evidence="7" id="KW-0234">DNA repair</keyword>
<evidence type="ECO:0000256" key="9">
    <source>
        <dbReference type="SAM" id="MobiDB-lite"/>
    </source>
</evidence>
<feature type="compositionally biased region" description="Basic and acidic residues" evidence="9">
    <location>
        <begin position="50"/>
        <end position="64"/>
    </location>
</feature>
<feature type="compositionally biased region" description="Acidic residues" evidence="9">
    <location>
        <begin position="173"/>
        <end position="187"/>
    </location>
</feature>
<dbReference type="GO" id="GO:0045944">
    <property type="term" value="P:positive regulation of transcription by RNA polymerase II"/>
    <property type="evidence" value="ECO:0007669"/>
    <property type="project" value="TreeGrafter"/>
</dbReference>
<feature type="compositionally biased region" description="Basic and acidic residues" evidence="9">
    <location>
        <begin position="330"/>
        <end position="340"/>
    </location>
</feature>
<dbReference type="InterPro" id="IPR001357">
    <property type="entry name" value="BRCT_dom"/>
</dbReference>
<keyword evidence="5" id="KW-0863">Zinc-finger</keyword>
<evidence type="ECO:0000256" key="4">
    <source>
        <dbReference type="ARBA" id="ARBA00022763"/>
    </source>
</evidence>